<evidence type="ECO:0000313" key="2">
    <source>
        <dbReference type="Proteomes" id="UP000615696"/>
    </source>
</evidence>
<keyword evidence="2" id="KW-1185">Reference proteome</keyword>
<accession>A0A7S5RDS3</accession>
<dbReference type="Proteomes" id="UP000615696">
    <property type="component" value="Segment"/>
</dbReference>
<dbReference type="InterPro" id="IPR045677">
    <property type="entry name" value="DUF6197"/>
</dbReference>
<name>A0A7S5RDS3_9CAUD</name>
<dbReference type="Pfam" id="PF19698">
    <property type="entry name" value="DUF6197"/>
    <property type="match status" value="1"/>
</dbReference>
<protein>
    <submittedName>
        <fullName evidence="1">Uncharacterized protein</fullName>
    </submittedName>
</protein>
<proteinExistence type="predicted"/>
<dbReference type="EMBL" id="MN988532">
    <property type="protein sequence ID" value="QIG73621.1"/>
    <property type="molecule type" value="Genomic_DNA"/>
</dbReference>
<evidence type="ECO:0000313" key="1">
    <source>
        <dbReference type="EMBL" id="QIG73621.1"/>
    </source>
</evidence>
<sequence length="132" mass="14970">MELNIPKEVLVATHDLVAKGWHKGGNLARNVDGHGIDWLERRATSFTMQGAFYRAAHKRKVNVGMFICIQEIITQAIQIVTGRPIYLFDFDDREDTTQESTLKMLDEAIRISERGFDVYEPGLEAMQSMLAA</sequence>
<gene>
    <name evidence="1" type="ORF">EVC04_184</name>
</gene>
<organism evidence="1 2">
    <name type="scientific">Rhizobium phage RHph_I1_9</name>
    <dbReference type="NCBI Taxonomy" id="2509729"/>
    <lineage>
        <taxon>Viruses</taxon>
        <taxon>Duplodnaviria</taxon>
        <taxon>Heunggongvirae</taxon>
        <taxon>Uroviricota</taxon>
        <taxon>Caudoviricetes</taxon>
        <taxon>Pootjesviridae</taxon>
        <taxon>Staniewskivirinae</taxon>
        <taxon>Trinifflemingvirus</taxon>
        <taxon>Trinifflemingvirus I19</taxon>
    </lineage>
</organism>
<reference evidence="1 2" key="1">
    <citation type="submission" date="2020-01" db="EMBL/GenBank/DDBJ databases">
        <title>Patterns of diversity and host range of bacteriophage communities associated with bean-nodulatin bacteria.</title>
        <authorList>
            <person name="Vann Cauwenberghe J."/>
            <person name="Santamaria R.I."/>
            <person name="Bustos P."/>
            <person name="Juarez S."/>
            <person name="Gonzalez V."/>
        </authorList>
    </citation>
    <scope>NUCLEOTIDE SEQUENCE [LARGE SCALE GENOMIC DNA]</scope>
    <source>
        <strain evidence="2">RHph</strain>
    </source>
</reference>